<reference evidence="1 2" key="1">
    <citation type="submission" date="2024-06" db="EMBL/GenBank/DDBJ databases">
        <title>Sorghum-associated microbial communities from plants grown in Nebraska, USA.</title>
        <authorList>
            <person name="Schachtman D."/>
        </authorList>
    </citation>
    <scope>NUCLEOTIDE SEQUENCE [LARGE SCALE GENOMIC DNA]</scope>
    <source>
        <strain evidence="1 2">2709</strain>
    </source>
</reference>
<evidence type="ECO:0000313" key="1">
    <source>
        <dbReference type="EMBL" id="MET4577262.1"/>
    </source>
</evidence>
<keyword evidence="2" id="KW-1185">Reference proteome</keyword>
<evidence type="ECO:0000313" key="2">
    <source>
        <dbReference type="Proteomes" id="UP001549320"/>
    </source>
</evidence>
<proteinExistence type="predicted"/>
<comment type="caution">
    <text evidence="1">The sequence shown here is derived from an EMBL/GenBank/DDBJ whole genome shotgun (WGS) entry which is preliminary data.</text>
</comment>
<protein>
    <recommendedName>
        <fullName evidence="3">DUF2783 domain-containing protein</fullName>
    </recommendedName>
</protein>
<organism evidence="1 2">
    <name type="scientific">Ottowia thiooxydans</name>
    <dbReference type="NCBI Taxonomy" id="219182"/>
    <lineage>
        <taxon>Bacteria</taxon>
        <taxon>Pseudomonadati</taxon>
        <taxon>Pseudomonadota</taxon>
        <taxon>Betaproteobacteria</taxon>
        <taxon>Burkholderiales</taxon>
        <taxon>Comamonadaceae</taxon>
        <taxon>Ottowia</taxon>
    </lineage>
</organism>
<gene>
    <name evidence="1" type="ORF">ABIE13_002373</name>
</gene>
<accession>A0ABV2Q8D2</accession>
<dbReference type="Proteomes" id="UP001549320">
    <property type="component" value="Unassembled WGS sequence"/>
</dbReference>
<dbReference type="EMBL" id="JBEPSH010000004">
    <property type="protein sequence ID" value="MET4577262.1"/>
    <property type="molecule type" value="Genomic_DNA"/>
</dbReference>
<dbReference type="RefSeq" id="WP_354443486.1">
    <property type="nucleotide sequence ID" value="NZ_JBEPSH010000004.1"/>
</dbReference>
<evidence type="ECO:0008006" key="3">
    <source>
        <dbReference type="Google" id="ProtNLM"/>
    </source>
</evidence>
<sequence>MNALAPQDLDDLYTDLCYRMARAGEDATPHILARLSLLLMHEVGDAQRVRKAIEDATKDFPETVAVESPF</sequence>
<name>A0ABV2Q8D2_9BURK</name>